<keyword evidence="1" id="KW-0812">Transmembrane</keyword>
<feature type="domain" description="PDZ" evidence="2">
    <location>
        <begin position="158"/>
        <end position="238"/>
    </location>
</feature>
<dbReference type="EMBL" id="BTRK01000003">
    <property type="protein sequence ID" value="GMR39739.1"/>
    <property type="molecule type" value="Genomic_DNA"/>
</dbReference>
<dbReference type="InterPro" id="IPR036034">
    <property type="entry name" value="PDZ_sf"/>
</dbReference>
<comment type="caution">
    <text evidence="3">The sequence shown here is derived from an EMBL/GenBank/DDBJ whole genome shotgun (WGS) entry which is preliminary data.</text>
</comment>
<keyword evidence="1" id="KW-0472">Membrane</keyword>
<proteinExistence type="predicted"/>
<feature type="transmembrane region" description="Helical" evidence="1">
    <location>
        <begin position="119"/>
        <end position="141"/>
    </location>
</feature>
<organism evidence="3 4">
    <name type="scientific">Pristionchus mayeri</name>
    <dbReference type="NCBI Taxonomy" id="1317129"/>
    <lineage>
        <taxon>Eukaryota</taxon>
        <taxon>Metazoa</taxon>
        <taxon>Ecdysozoa</taxon>
        <taxon>Nematoda</taxon>
        <taxon>Chromadorea</taxon>
        <taxon>Rhabditida</taxon>
        <taxon>Rhabditina</taxon>
        <taxon>Diplogasteromorpha</taxon>
        <taxon>Diplogasteroidea</taxon>
        <taxon>Neodiplogasteridae</taxon>
        <taxon>Pristionchus</taxon>
    </lineage>
</organism>
<dbReference type="SUPFAM" id="SSF50156">
    <property type="entry name" value="PDZ domain-like"/>
    <property type="match status" value="1"/>
</dbReference>
<dbReference type="PROSITE" id="PS50106">
    <property type="entry name" value="PDZ"/>
    <property type="match status" value="1"/>
</dbReference>
<dbReference type="Gene3D" id="2.30.42.10">
    <property type="match status" value="1"/>
</dbReference>
<evidence type="ECO:0000259" key="2">
    <source>
        <dbReference type="PROSITE" id="PS50106"/>
    </source>
</evidence>
<evidence type="ECO:0000313" key="3">
    <source>
        <dbReference type="EMBL" id="GMR39739.1"/>
    </source>
</evidence>
<dbReference type="Proteomes" id="UP001328107">
    <property type="component" value="Unassembled WGS sequence"/>
</dbReference>
<keyword evidence="4" id="KW-1185">Reference proteome</keyword>
<feature type="transmembrane region" description="Helical" evidence="1">
    <location>
        <begin position="52"/>
        <end position="70"/>
    </location>
</feature>
<sequence>MTRLVLTTPSQHLLKDRMKRTQEEKDAERAARAENARLTEKYKYVSPGWKKMALVSAGFFVMFFLMVMSVRTDDYLSATDNHEIISCTTKLLERGAKIDFGSKNIVDLAWHSETGPAPLLSRIPFCLLVALLLTIPIAAIIKYTDKFMARHNYLYVRSVTLQKCNGQKANAGYGFNMTHRGCINEVATGGPADGLIELDETVLAINGVRLCEYFNGSTIRELLEARQGSVELHVRETKTQYWSALY</sequence>
<accession>A0AAN5CEC2</accession>
<reference evidence="4" key="1">
    <citation type="submission" date="2022-10" db="EMBL/GenBank/DDBJ databases">
        <title>Genome assembly of Pristionchus species.</title>
        <authorList>
            <person name="Yoshida K."/>
            <person name="Sommer R.J."/>
        </authorList>
    </citation>
    <scope>NUCLEOTIDE SEQUENCE [LARGE SCALE GENOMIC DNA]</scope>
    <source>
        <strain evidence="4">RS5460</strain>
    </source>
</reference>
<gene>
    <name evidence="3" type="ORF">PMAYCL1PPCAC_09934</name>
</gene>
<evidence type="ECO:0000313" key="4">
    <source>
        <dbReference type="Proteomes" id="UP001328107"/>
    </source>
</evidence>
<protein>
    <recommendedName>
        <fullName evidence="2">PDZ domain-containing protein</fullName>
    </recommendedName>
</protein>
<keyword evidence="1" id="KW-1133">Transmembrane helix</keyword>
<dbReference type="AlphaFoldDB" id="A0AAN5CEC2"/>
<evidence type="ECO:0000256" key="1">
    <source>
        <dbReference type="SAM" id="Phobius"/>
    </source>
</evidence>
<dbReference type="InterPro" id="IPR001478">
    <property type="entry name" value="PDZ"/>
</dbReference>
<name>A0AAN5CEC2_9BILA</name>